<keyword evidence="2" id="KW-0560">Oxidoreductase</keyword>
<organism evidence="2">
    <name type="scientific">bioreactor metagenome</name>
    <dbReference type="NCBI Taxonomy" id="1076179"/>
    <lineage>
        <taxon>unclassified sequences</taxon>
        <taxon>metagenomes</taxon>
        <taxon>ecological metagenomes</taxon>
    </lineage>
</organism>
<comment type="caution">
    <text evidence="2">The sequence shown here is derived from an EMBL/GenBank/DDBJ whole genome shotgun (WGS) entry which is preliminary data.</text>
</comment>
<protein>
    <submittedName>
        <fullName evidence="2">Pyrroline-5-carboxylate reductase</fullName>
        <ecNumber evidence="2">1.5.1.2</ecNumber>
    </submittedName>
</protein>
<feature type="domain" description="Pyrroline-5-carboxylate reductase dimerisation" evidence="1">
    <location>
        <begin position="2"/>
        <end position="51"/>
    </location>
</feature>
<dbReference type="AlphaFoldDB" id="A0A645IXB8"/>
<dbReference type="InterPro" id="IPR053790">
    <property type="entry name" value="P5CR-like_CS"/>
</dbReference>
<dbReference type="InterPro" id="IPR029036">
    <property type="entry name" value="P5CR_dimer"/>
</dbReference>
<dbReference type="Pfam" id="PF14748">
    <property type="entry name" value="P5CR_dimer"/>
    <property type="match status" value="1"/>
</dbReference>
<sequence length="52" mass="5642">MMVTMTGKHPYQITDAMTSPAGVTIEGLYELNKTGFNGIVMSCVKKAVNKSF</sequence>
<evidence type="ECO:0000313" key="2">
    <source>
        <dbReference type="EMBL" id="MPN56058.1"/>
    </source>
</evidence>
<evidence type="ECO:0000259" key="1">
    <source>
        <dbReference type="Pfam" id="PF14748"/>
    </source>
</evidence>
<proteinExistence type="predicted"/>
<dbReference type="PROSITE" id="PS00521">
    <property type="entry name" value="P5CR"/>
    <property type="match status" value="1"/>
</dbReference>
<dbReference type="InterPro" id="IPR008927">
    <property type="entry name" value="6-PGluconate_DH-like_C_sf"/>
</dbReference>
<dbReference type="Gene3D" id="1.10.3730.10">
    <property type="entry name" value="ProC C-terminal domain-like"/>
    <property type="match status" value="1"/>
</dbReference>
<gene>
    <name evidence="2" type="primary">proC_55</name>
    <name evidence="2" type="ORF">SDC9_203744</name>
</gene>
<accession>A0A645IXB8</accession>
<name>A0A645IXB8_9ZZZZ</name>
<dbReference type="EC" id="1.5.1.2" evidence="2"/>
<dbReference type="EMBL" id="VSSQ01125988">
    <property type="protein sequence ID" value="MPN56058.1"/>
    <property type="molecule type" value="Genomic_DNA"/>
</dbReference>
<dbReference type="SUPFAM" id="SSF48179">
    <property type="entry name" value="6-phosphogluconate dehydrogenase C-terminal domain-like"/>
    <property type="match status" value="1"/>
</dbReference>
<reference evidence="2" key="1">
    <citation type="submission" date="2019-08" db="EMBL/GenBank/DDBJ databases">
        <authorList>
            <person name="Kucharzyk K."/>
            <person name="Murdoch R.W."/>
            <person name="Higgins S."/>
            <person name="Loffler F."/>
        </authorList>
    </citation>
    <scope>NUCLEOTIDE SEQUENCE</scope>
</reference>
<dbReference type="GO" id="GO:0004735">
    <property type="term" value="F:pyrroline-5-carboxylate reductase activity"/>
    <property type="evidence" value="ECO:0007669"/>
    <property type="project" value="UniProtKB-EC"/>
</dbReference>